<comment type="similarity">
    <text evidence="2 8">Belongs to the bacterial ribosomal protein bL9 family.</text>
</comment>
<dbReference type="InterPro" id="IPR020069">
    <property type="entry name" value="Ribosomal_bL9_C"/>
</dbReference>
<dbReference type="EMBL" id="CP045915">
    <property type="protein sequence ID" value="QGH36853.1"/>
    <property type="molecule type" value="Genomic_DNA"/>
</dbReference>
<dbReference type="Pfam" id="PF03948">
    <property type="entry name" value="Ribosomal_L9_C"/>
    <property type="match status" value="1"/>
</dbReference>
<keyword evidence="6 8" id="KW-0687">Ribonucleoprotein</keyword>
<evidence type="ECO:0000256" key="2">
    <source>
        <dbReference type="ARBA" id="ARBA00010605"/>
    </source>
</evidence>
<dbReference type="FunFam" id="3.10.430.100:FF:000002">
    <property type="entry name" value="50S ribosomal protein L9"/>
    <property type="match status" value="1"/>
</dbReference>
<evidence type="ECO:0000256" key="6">
    <source>
        <dbReference type="ARBA" id="ARBA00023274"/>
    </source>
</evidence>
<protein>
    <recommendedName>
        <fullName evidence="7 8">Large ribosomal subunit protein bL9</fullName>
    </recommendedName>
</protein>
<evidence type="ECO:0000256" key="8">
    <source>
        <dbReference type="HAMAP-Rule" id="MF_00503"/>
    </source>
</evidence>
<dbReference type="GO" id="GO:0019843">
    <property type="term" value="F:rRNA binding"/>
    <property type="evidence" value="ECO:0007669"/>
    <property type="project" value="UniProtKB-UniRule"/>
</dbReference>
<dbReference type="Pfam" id="PF01281">
    <property type="entry name" value="Ribosomal_L9_N"/>
    <property type="match status" value="1"/>
</dbReference>
<keyword evidence="12" id="KW-1185">Reference proteome</keyword>
<feature type="coiled-coil region" evidence="9">
    <location>
        <begin position="37"/>
        <end position="85"/>
    </location>
</feature>
<dbReference type="GO" id="GO:1990904">
    <property type="term" value="C:ribonucleoprotein complex"/>
    <property type="evidence" value="ECO:0007669"/>
    <property type="project" value="UniProtKB-KW"/>
</dbReference>
<evidence type="ECO:0000256" key="5">
    <source>
        <dbReference type="ARBA" id="ARBA00022980"/>
    </source>
</evidence>
<dbReference type="InterPro" id="IPR036935">
    <property type="entry name" value="Ribosomal_bL9_N_sf"/>
</dbReference>
<dbReference type="PANTHER" id="PTHR21368">
    <property type="entry name" value="50S RIBOSOMAL PROTEIN L9"/>
    <property type="match status" value="1"/>
</dbReference>
<dbReference type="NCBIfam" id="TIGR00158">
    <property type="entry name" value="L9"/>
    <property type="match status" value="1"/>
</dbReference>
<evidence type="ECO:0000256" key="4">
    <source>
        <dbReference type="ARBA" id="ARBA00022884"/>
    </source>
</evidence>
<feature type="domain" description="Ribosomal protein L9" evidence="10">
    <location>
        <begin position="13"/>
        <end position="40"/>
    </location>
</feature>
<dbReference type="HAMAP" id="MF_00503">
    <property type="entry name" value="Ribosomal_bL9"/>
    <property type="match status" value="1"/>
</dbReference>
<evidence type="ECO:0000256" key="3">
    <source>
        <dbReference type="ARBA" id="ARBA00022730"/>
    </source>
</evidence>
<sequence length="148" mass="16560">MKVIFTQDVKGKGKKGEVKNVSDGYARNYLLKNNVAVEANQANLKALNAKKNKEKKLEEQEVEDAKQLKEKLANLEVKLTAKSGEAGRLFGSITSKQIAETLKKDYQIKMDKRKIELDQPIRSLGYTNVPVKIHPEVTGTIKVHVVEA</sequence>
<evidence type="ECO:0000259" key="10">
    <source>
        <dbReference type="PROSITE" id="PS00651"/>
    </source>
</evidence>
<dbReference type="Gene3D" id="3.10.430.100">
    <property type="entry name" value="Ribosomal protein L9, C-terminal domain"/>
    <property type="match status" value="1"/>
</dbReference>
<dbReference type="GO" id="GO:0006412">
    <property type="term" value="P:translation"/>
    <property type="evidence" value="ECO:0007669"/>
    <property type="project" value="UniProtKB-UniRule"/>
</dbReference>
<gene>
    <name evidence="8 11" type="primary">rplI</name>
    <name evidence="11" type="ORF">GI584_23605</name>
</gene>
<evidence type="ECO:0000256" key="1">
    <source>
        <dbReference type="ARBA" id="ARBA00003058"/>
    </source>
</evidence>
<dbReference type="InterPro" id="IPR020594">
    <property type="entry name" value="Ribosomal_bL9_bac/chp"/>
</dbReference>
<dbReference type="InterPro" id="IPR036791">
    <property type="entry name" value="Ribosomal_bL9_C_sf"/>
</dbReference>
<keyword evidence="4 8" id="KW-0694">RNA-binding</keyword>
<dbReference type="RefSeq" id="WP_153792861.1">
    <property type="nucleotide sequence ID" value="NZ_CP045915.1"/>
</dbReference>
<evidence type="ECO:0000313" key="12">
    <source>
        <dbReference type="Proteomes" id="UP000339690"/>
    </source>
</evidence>
<accession>A0A5Q2TS46</accession>
<dbReference type="PROSITE" id="PS00651">
    <property type="entry name" value="RIBOSOMAL_L9"/>
    <property type="match status" value="1"/>
</dbReference>
<dbReference type="SUPFAM" id="SSF55658">
    <property type="entry name" value="L9 N-domain-like"/>
    <property type="match status" value="1"/>
</dbReference>
<keyword evidence="9" id="KW-0175">Coiled coil</keyword>
<organism evidence="11 12">
    <name type="scientific">Gracilibacillus salitolerans</name>
    <dbReference type="NCBI Taxonomy" id="2663022"/>
    <lineage>
        <taxon>Bacteria</taxon>
        <taxon>Bacillati</taxon>
        <taxon>Bacillota</taxon>
        <taxon>Bacilli</taxon>
        <taxon>Bacillales</taxon>
        <taxon>Bacillaceae</taxon>
        <taxon>Gracilibacillus</taxon>
    </lineage>
</organism>
<comment type="function">
    <text evidence="1 8">Binds to the 23S rRNA.</text>
</comment>
<dbReference type="GO" id="GO:0005840">
    <property type="term" value="C:ribosome"/>
    <property type="evidence" value="ECO:0007669"/>
    <property type="project" value="UniProtKB-KW"/>
</dbReference>
<dbReference type="KEGG" id="grc:GI584_23605"/>
<evidence type="ECO:0000256" key="7">
    <source>
        <dbReference type="ARBA" id="ARBA00035292"/>
    </source>
</evidence>
<dbReference type="InterPro" id="IPR000244">
    <property type="entry name" value="Ribosomal_bL9"/>
</dbReference>
<dbReference type="SUPFAM" id="SSF55653">
    <property type="entry name" value="Ribosomal protein L9 C-domain"/>
    <property type="match status" value="1"/>
</dbReference>
<evidence type="ECO:0000256" key="9">
    <source>
        <dbReference type="SAM" id="Coils"/>
    </source>
</evidence>
<dbReference type="InterPro" id="IPR020070">
    <property type="entry name" value="Ribosomal_bL9_N"/>
</dbReference>
<dbReference type="Proteomes" id="UP000339690">
    <property type="component" value="Chromosome"/>
</dbReference>
<proteinExistence type="inferred from homology"/>
<dbReference type="AlphaFoldDB" id="A0A5Q2TS46"/>
<keyword evidence="5 8" id="KW-0689">Ribosomal protein</keyword>
<reference evidence="11 12" key="1">
    <citation type="submission" date="2019-11" db="EMBL/GenBank/DDBJ databases">
        <title>Gracilibacillus salitolerans sp. nov., a moderate halophile isolated from a saline soil in northwest China.</title>
        <authorList>
            <person name="Gan L."/>
        </authorList>
    </citation>
    <scope>NUCLEOTIDE SEQUENCE [LARGE SCALE GENOMIC DNA]</scope>
    <source>
        <strain evidence="11 12">SCU50</strain>
    </source>
</reference>
<evidence type="ECO:0000313" key="11">
    <source>
        <dbReference type="EMBL" id="QGH36853.1"/>
    </source>
</evidence>
<dbReference type="Gene3D" id="3.40.5.10">
    <property type="entry name" value="Ribosomal protein L9, N-terminal domain"/>
    <property type="match status" value="1"/>
</dbReference>
<keyword evidence="3 8" id="KW-0699">rRNA-binding</keyword>
<dbReference type="FunFam" id="3.40.5.10:FF:000002">
    <property type="entry name" value="50S ribosomal protein L9"/>
    <property type="match status" value="1"/>
</dbReference>
<dbReference type="GO" id="GO:0003735">
    <property type="term" value="F:structural constituent of ribosome"/>
    <property type="evidence" value="ECO:0007669"/>
    <property type="project" value="InterPro"/>
</dbReference>
<name>A0A5Q2TS46_9BACI</name>
<dbReference type="InterPro" id="IPR009027">
    <property type="entry name" value="Ribosomal_bL9/RNase_H1_N"/>
</dbReference>